<evidence type="ECO:0000313" key="1">
    <source>
        <dbReference type="EMBL" id="QTH63141.1"/>
    </source>
</evidence>
<dbReference type="RefSeq" id="WP_208831061.1">
    <property type="nucleotide sequence ID" value="NZ_CP072110.1"/>
</dbReference>
<keyword evidence="2" id="KW-1185">Reference proteome</keyword>
<name>A0A975D9R4_9GAMM</name>
<dbReference type="KEGG" id="psym:J1N51_10345"/>
<evidence type="ECO:0000313" key="2">
    <source>
        <dbReference type="Proteomes" id="UP000682739"/>
    </source>
</evidence>
<dbReference type="AlphaFoldDB" id="A0A975D9R4"/>
<protein>
    <submittedName>
        <fullName evidence="1">YheV family putative metal-binding protein</fullName>
    </submittedName>
</protein>
<accession>A0A975D9R4</accession>
<organism evidence="1 2">
    <name type="scientific">Psychrosphaera ytuae</name>
    <dbReference type="NCBI Taxonomy" id="2820710"/>
    <lineage>
        <taxon>Bacteria</taxon>
        <taxon>Pseudomonadati</taxon>
        <taxon>Pseudomonadota</taxon>
        <taxon>Gammaproteobacteria</taxon>
        <taxon>Alteromonadales</taxon>
        <taxon>Pseudoalteromonadaceae</taxon>
        <taxon>Psychrosphaera</taxon>
    </lineage>
</organism>
<dbReference type="Proteomes" id="UP000682739">
    <property type="component" value="Chromosome"/>
</dbReference>
<dbReference type="SUPFAM" id="SSF75689">
    <property type="entry name" value="Zinc-binding domain of translation initiation factor 2 beta"/>
    <property type="match status" value="1"/>
</dbReference>
<dbReference type="InterPro" id="IPR012658">
    <property type="entry name" value="YheV"/>
</dbReference>
<dbReference type="NCBIfam" id="TIGR02443">
    <property type="entry name" value="YheV family putative zinc ribbon protein"/>
    <property type="match status" value="1"/>
</dbReference>
<gene>
    <name evidence="1" type="ORF">J1N51_10345</name>
</gene>
<dbReference type="GO" id="GO:0003743">
    <property type="term" value="F:translation initiation factor activity"/>
    <property type="evidence" value="ECO:0007669"/>
    <property type="project" value="InterPro"/>
</dbReference>
<sequence>MKEVIMARKKKRFIAGATCPECKEQDTMMLFIENNVEQVECKACGHHMTQPEDAVQGATRQFEQIIGVFNPED</sequence>
<reference evidence="1" key="1">
    <citation type="submission" date="2021-03" db="EMBL/GenBank/DDBJ databases">
        <title>Description of Psychrosphaera ytuae sp. nov. isolated from deep sea sediment of South China Sea.</title>
        <authorList>
            <person name="Zhang J."/>
            <person name="Xu X.-D."/>
        </authorList>
    </citation>
    <scope>NUCLEOTIDE SEQUENCE</scope>
    <source>
        <strain evidence="1">MTZ26</strain>
    </source>
</reference>
<dbReference type="EMBL" id="CP072110">
    <property type="protein sequence ID" value="QTH63141.1"/>
    <property type="molecule type" value="Genomic_DNA"/>
</dbReference>
<proteinExistence type="predicted"/>
<dbReference type="InterPro" id="IPR016190">
    <property type="entry name" value="Transl_init_fac_IF2/IF5_Zn-bd"/>
</dbReference>
<dbReference type="Pfam" id="PF09526">
    <property type="entry name" value="DUF2387"/>
    <property type="match status" value="1"/>
</dbReference>